<gene>
    <name evidence="1" type="ORF">HYH03_012054</name>
</gene>
<dbReference type="AlphaFoldDB" id="A0A836BUC5"/>
<dbReference type="Proteomes" id="UP000612055">
    <property type="component" value="Unassembled WGS sequence"/>
</dbReference>
<evidence type="ECO:0000313" key="1">
    <source>
        <dbReference type="EMBL" id="KAG2489416.1"/>
    </source>
</evidence>
<dbReference type="EMBL" id="JAEHOE010000073">
    <property type="protein sequence ID" value="KAG2489416.1"/>
    <property type="molecule type" value="Genomic_DNA"/>
</dbReference>
<evidence type="ECO:0000313" key="2">
    <source>
        <dbReference type="Proteomes" id="UP000612055"/>
    </source>
</evidence>
<proteinExistence type="predicted"/>
<comment type="caution">
    <text evidence="1">The sequence shown here is derived from an EMBL/GenBank/DDBJ whole genome shotgun (WGS) entry which is preliminary data.</text>
</comment>
<organism evidence="1 2">
    <name type="scientific">Edaphochlamys debaryana</name>
    <dbReference type="NCBI Taxonomy" id="47281"/>
    <lineage>
        <taxon>Eukaryota</taxon>
        <taxon>Viridiplantae</taxon>
        <taxon>Chlorophyta</taxon>
        <taxon>core chlorophytes</taxon>
        <taxon>Chlorophyceae</taxon>
        <taxon>CS clade</taxon>
        <taxon>Chlamydomonadales</taxon>
        <taxon>Chlamydomonadales incertae sedis</taxon>
        <taxon>Edaphochlamys</taxon>
    </lineage>
</organism>
<dbReference type="OrthoDB" id="418905at2759"/>
<protein>
    <submittedName>
        <fullName evidence="1">Uncharacterized protein</fullName>
    </submittedName>
</protein>
<accession>A0A836BUC5</accession>
<name>A0A836BUC5_9CHLO</name>
<dbReference type="Gene3D" id="3.40.50.11350">
    <property type="match status" value="1"/>
</dbReference>
<reference evidence="1" key="1">
    <citation type="journal article" date="2020" name="bioRxiv">
        <title>Comparative genomics of Chlamydomonas.</title>
        <authorList>
            <person name="Craig R.J."/>
            <person name="Hasan A.R."/>
            <person name="Ness R.W."/>
            <person name="Keightley P.D."/>
        </authorList>
    </citation>
    <scope>NUCLEOTIDE SEQUENCE</scope>
    <source>
        <strain evidence="1">CCAP 11/70</strain>
    </source>
</reference>
<sequence length="337" mass="36948">MTRTSSHRPLSASLVKLLARASVFDAAPEGSMLNNWFTRSALLQAEAPNVTVFLDWSESRYSCRKGSTDGDPMRDFFVPELLPKGVESAAGRDLSRCIRHDHFATAGRNQRYALALEAWVRQEPRQEERLLRAAAAQRAMYGAVCPLLQRLWGALHPDITAQADALVGALPQEPWVALHVRGGDKVTEYAYAPGRSKSDHSLLDGMRALAVRHPAARGRTCVIMGDDPVLGQRVQAHAREVLNCSSFHDRLPALGSGGNAVQGHNQKRFNSAAVEQRCNSTRAFLTDLGIMARAPYLVANMASNVVSVAFWVRGCVMHHALDTLLDGDGIEEGVVWF</sequence>
<keyword evidence="2" id="KW-1185">Reference proteome</keyword>